<gene>
    <name evidence="1" type="ORF">CC86DRAFT_287579</name>
</gene>
<dbReference type="AlphaFoldDB" id="A0A6A7A583"/>
<feature type="non-terminal residue" evidence="1">
    <location>
        <position position="1"/>
    </location>
</feature>
<name>A0A6A7A583_9PLEO</name>
<proteinExistence type="predicted"/>
<reference evidence="1" key="1">
    <citation type="journal article" date="2020" name="Stud. Mycol.">
        <title>101 Dothideomycetes genomes: a test case for predicting lifestyles and emergence of pathogens.</title>
        <authorList>
            <person name="Haridas S."/>
            <person name="Albert R."/>
            <person name="Binder M."/>
            <person name="Bloem J."/>
            <person name="Labutti K."/>
            <person name="Salamov A."/>
            <person name="Andreopoulos B."/>
            <person name="Baker S."/>
            <person name="Barry K."/>
            <person name="Bills G."/>
            <person name="Bluhm B."/>
            <person name="Cannon C."/>
            <person name="Castanera R."/>
            <person name="Culley D."/>
            <person name="Daum C."/>
            <person name="Ezra D."/>
            <person name="Gonzalez J."/>
            <person name="Henrissat B."/>
            <person name="Kuo A."/>
            <person name="Liang C."/>
            <person name="Lipzen A."/>
            <person name="Lutzoni F."/>
            <person name="Magnuson J."/>
            <person name="Mondo S."/>
            <person name="Nolan M."/>
            <person name="Ohm R."/>
            <person name="Pangilinan J."/>
            <person name="Park H.-J."/>
            <person name="Ramirez L."/>
            <person name="Alfaro M."/>
            <person name="Sun H."/>
            <person name="Tritt A."/>
            <person name="Yoshinaga Y."/>
            <person name="Zwiers L.-H."/>
            <person name="Turgeon B."/>
            <person name="Goodwin S."/>
            <person name="Spatafora J."/>
            <person name="Crous P."/>
            <person name="Grigoriev I."/>
        </authorList>
    </citation>
    <scope>NUCLEOTIDE SEQUENCE</scope>
    <source>
        <strain evidence="1">CBS 113818</strain>
    </source>
</reference>
<protein>
    <recommendedName>
        <fullName evidence="3">DUF4219 domain-containing protein</fullName>
    </recommendedName>
</protein>
<dbReference type="EMBL" id="MU006222">
    <property type="protein sequence ID" value="KAF2828316.1"/>
    <property type="molecule type" value="Genomic_DNA"/>
</dbReference>
<accession>A0A6A7A583</accession>
<sequence length="78" mass="8862">IPKLSADGSNYKKWKAAMEIYAQMLDANDVLNSTLEQPNKPSYKGLIPDVKPLKTSTINLQNPKHVARMQTLKIFYKN</sequence>
<dbReference type="Proteomes" id="UP000799424">
    <property type="component" value="Unassembled WGS sequence"/>
</dbReference>
<evidence type="ECO:0000313" key="1">
    <source>
        <dbReference type="EMBL" id="KAF2828316.1"/>
    </source>
</evidence>
<keyword evidence="2" id="KW-1185">Reference proteome</keyword>
<evidence type="ECO:0008006" key="3">
    <source>
        <dbReference type="Google" id="ProtNLM"/>
    </source>
</evidence>
<organism evidence="1 2">
    <name type="scientific">Ophiobolus disseminans</name>
    <dbReference type="NCBI Taxonomy" id="1469910"/>
    <lineage>
        <taxon>Eukaryota</taxon>
        <taxon>Fungi</taxon>
        <taxon>Dikarya</taxon>
        <taxon>Ascomycota</taxon>
        <taxon>Pezizomycotina</taxon>
        <taxon>Dothideomycetes</taxon>
        <taxon>Pleosporomycetidae</taxon>
        <taxon>Pleosporales</taxon>
        <taxon>Pleosporineae</taxon>
        <taxon>Phaeosphaeriaceae</taxon>
        <taxon>Ophiobolus</taxon>
    </lineage>
</organism>
<evidence type="ECO:0000313" key="2">
    <source>
        <dbReference type="Proteomes" id="UP000799424"/>
    </source>
</evidence>